<dbReference type="Pfam" id="PF00440">
    <property type="entry name" value="TetR_N"/>
    <property type="match status" value="1"/>
</dbReference>
<feature type="DNA-binding region" description="H-T-H motif" evidence="2">
    <location>
        <begin position="32"/>
        <end position="51"/>
    </location>
</feature>
<gene>
    <name evidence="4" type="primary">betI_1</name>
    <name evidence="4" type="ORF">SPACI_034530</name>
</gene>
<evidence type="ECO:0000313" key="5">
    <source>
        <dbReference type="Proteomes" id="UP000216052"/>
    </source>
</evidence>
<keyword evidence="1 2" id="KW-0238">DNA-binding</keyword>
<dbReference type="InterPro" id="IPR023772">
    <property type="entry name" value="DNA-bd_HTH_TetR-type_CS"/>
</dbReference>
<evidence type="ECO:0000313" key="4">
    <source>
        <dbReference type="EMBL" id="XFO73367.1"/>
    </source>
</evidence>
<dbReference type="PROSITE" id="PS01081">
    <property type="entry name" value="HTH_TETR_1"/>
    <property type="match status" value="1"/>
</dbReference>
<dbReference type="EMBL" id="CP155571">
    <property type="protein sequence ID" value="XFO73367.1"/>
    <property type="molecule type" value="Genomic_DNA"/>
</dbReference>
<organism evidence="4 5">
    <name type="scientific">Sporomusa acidovorans (strain ATCC 49682 / DSM 3132 / Mol)</name>
    <dbReference type="NCBI Taxonomy" id="1123286"/>
    <lineage>
        <taxon>Bacteria</taxon>
        <taxon>Bacillati</taxon>
        <taxon>Bacillota</taxon>
        <taxon>Negativicutes</taxon>
        <taxon>Selenomonadales</taxon>
        <taxon>Sporomusaceae</taxon>
        <taxon>Sporomusa</taxon>
    </lineage>
</organism>
<accession>A0ABZ3J4R5</accession>
<feature type="domain" description="HTH tetR-type" evidence="3">
    <location>
        <begin position="9"/>
        <end position="69"/>
    </location>
</feature>
<dbReference type="PRINTS" id="PR00455">
    <property type="entry name" value="HTHTETR"/>
</dbReference>
<dbReference type="PANTHER" id="PTHR43479:SF11">
    <property type="entry name" value="ACREF_ENVCD OPERON REPRESSOR-RELATED"/>
    <property type="match status" value="1"/>
</dbReference>
<sequence>MARTPQDPQIRIDEILDTAEPLFAANGYRKTTIQDITDKMGVAKGMIYYYFKSKDEILEALINRQLSVLLTDMKNIACSNIIRPPQKMEFMINAMFRTAQYKDGLILNSLYDEKNLYLKNKISRQGTLLLKPLLLKVIEDGIQKDCFHVANPAIAINFIMSTLQCITDALCEKTSNELIACHLNIAESIIEKILALPENTLHLSLE</sequence>
<evidence type="ECO:0000256" key="2">
    <source>
        <dbReference type="PROSITE-ProRule" id="PRU00335"/>
    </source>
</evidence>
<keyword evidence="5" id="KW-1185">Reference proteome</keyword>
<proteinExistence type="predicted"/>
<dbReference type="InterPro" id="IPR009057">
    <property type="entry name" value="Homeodomain-like_sf"/>
</dbReference>
<dbReference type="Proteomes" id="UP000216052">
    <property type="component" value="Chromosome"/>
</dbReference>
<dbReference type="PROSITE" id="PS50977">
    <property type="entry name" value="HTH_TETR_2"/>
    <property type="match status" value="1"/>
</dbReference>
<name>A0ABZ3J4R5_SPOA4</name>
<dbReference type="InterPro" id="IPR050624">
    <property type="entry name" value="HTH-type_Tx_Regulator"/>
</dbReference>
<evidence type="ECO:0000256" key="1">
    <source>
        <dbReference type="ARBA" id="ARBA00023125"/>
    </source>
</evidence>
<dbReference type="Gene3D" id="1.10.357.10">
    <property type="entry name" value="Tetracycline Repressor, domain 2"/>
    <property type="match status" value="1"/>
</dbReference>
<reference evidence="4" key="1">
    <citation type="submission" date="2024-05" db="EMBL/GenBank/DDBJ databases">
        <title>Isolation and characterization of Sporomusa carbonis sp. nov., a carboxydotrophic hydrogenogen in the genus of Sporomusa isolated from a charcoal burning pile.</title>
        <authorList>
            <person name="Boeer T."/>
            <person name="Rosenbaum F."/>
            <person name="Eysell L."/>
            <person name="Mueller V."/>
            <person name="Daniel R."/>
            <person name="Poehlein A."/>
        </authorList>
    </citation>
    <scope>NUCLEOTIDE SEQUENCE [LARGE SCALE GENOMIC DNA]</scope>
    <source>
        <strain evidence="4">DSM 3132</strain>
    </source>
</reference>
<protein>
    <submittedName>
        <fullName evidence="4">HTH-type transcriptional regulator BetI</fullName>
    </submittedName>
</protein>
<dbReference type="RefSeq" id="WP_093796724.1">
    <property type="nucleotide sequence ID" value="NZ_CP155571.1"/>
</dbReference>
<dbReference type="PANTHER" id="PTHR43479">
    <property type="entry name" value="ACREF/ENVCD OPERON REPRESSOR-RELATED"/>
    <property type="match status" value="1"/>
</dbReference>
<dbReference type="SUPFAM" id="SSF46689">
    <property type="entry name" value="Homeodomain-like"/>
    <property type="match status" value="1"/>
</dbReference>
<dbReference type="InterPro" id="IPR001647">
    <property type="entry name" value="HTH_TetR"/>
</dbReference>
<evidence type="ECO:0000259" key="3">
    <source>
        <dbReference type="PROSITE" id="PS50977"/>
    </source>
</evidence>